<dbReference type="Proteomes" id="UP000664859">
    <property type="component" value="Unassembled WGS sequence"/>
</dbReference>
<evidence type="ECO:0000256" key="8">
    <source>
        <dbReference type="ARBA" id="ARBA00023136"/>
    </source>
</evidence>
<dbReference type="GO" id="GO:0046961">
    <property type="term" value="F:proton-transporting ATPase activity, rotational mechanism"/>
    <property type="evidence" value="ECO:0007669"/>
    <property type="project" value="InterPro"/>
</dbReference>
<organism evidence="10 11">
    <name type="scientific">Tribonema minus</name>
    <dbReference type="NCBI Taxonomy" id="303371"/>
    <lineage>
        <taxon>Eukaryota</taxon>
        <taxon>Sar</taxon>
        <taxon>Stramenopiles</taxon>
        <taxon>Ochrophyta</taxon>
        <taxon>PX clade</taxon>
        <taxon>Xanthophyceae</taxon>
        <taxon>Tribonematales</taxon>
        <taxon>Tribonemataceae</taxon>
        <taxon>Tribonema</taxon>
    </lineage>
</organism>
<dbReference type="AlphaFoldDB" id="A0A835YSN8"/>
<evidence type="ECO:0000256" key="6">
    <source>
        <dbReference type="ARBA" id="ARBA00022989"/>
    </source>
</evidence>
<dbReference type="EMBL" id="JAFCMP010000390">
    <property type="protein sequence ID" value="KAG5180501.1"/>
    <property type="molecule type" value="Genomic_DNA"/>
</dbReference>
<evidence type="ECO:0000256" key="3">
    <source>
        <dbReference type="ARBA" id="ARBA00022448"/>
    </source>
</evidence>
<dbReference type="GO" id="GO:0033179">
    <property type="term" value="C:proton-transporting V-type ATPase, V0 domain"/>
    <property type="evidence" value="ECO:0007669"/>
    <property type="project" value="InterPro"/>
</dbReference>
<evidence type="ECO:0000256" key="7">
    <source>
        <dbReference type="ARBA" id="ARBA00023065"/>
    </source>
</evidence>
<feature type="transmembrane region" description="Helical" evidence="9">
    <location>
        <begin position="6"/>
        <end position="30"/>
    </location>
</feature>
<evidence type="ECO:0000313" key="10">
    <source>
        <dbReference type="EMBL" id="KAG5180501.1"/>
    </source>
</evidence>
<keyword evidence="5" id="KW-0375">Hydrogen ion transport</keyword>
<comment type="subcellular location">
    <subcellularLocation>
        <location evidence="1">Membrane</location>
        <topology evidence="1">Multi-pass membrane protein</topology>
    </subcellularLocation>
</comment>
<dbReference type="InterPro" id="IPR008389">
    <property type="entry name" value="ATPase_V0-cplx_e1/e2_su"/>
</dbReference>
<keyword evidence="4 9" id="KW-0812">Transmembrane</keyword>
<dbReference type="Pfam" id="PF05493">
    <property type="entry name" value="ATP_synt_H"/>
    <property type="match status" value="1"/>
</dbReference>
<dbReference type="OrthoDB" id="1508846at2759"/>
<accession>A0A835YSN8</accession>
<evidence type="ECO:0000313" key="11">
    <source>
        <dbReference type="Proteomes" id="UP000664859"/>
    </source>
</evidence>
<evidence type="ECO:0000256" key="4">
    <source>
        <dbReference type="ARBA" id="ARBA00022692"/>
    </source>
</evidence>
<proteinExistence type="inferred from homology"/>
<keyword evidence="6 9" id="KW-1133">Transmembrane helix</keyword>
<protein>
    <submittedName>
        <fullName evidence="10">Uncharacterized protein</fullName>
    </submittedName>
</protein>
<evidence type="ECO:0000256" key="1">
    <source>
        <dbReference type="ARBA" id="ARBA00004141"/>
    </source>
</evidence>
<evidence type="ECO:0000256" key="5">
    <source>
        <dbReference type="ARBA" id="ARBA00022781"/>
    </source>
</evidence>
<keyword evidence="7" id="KW-0406">Ion transport</keyword>
<sequence length="77" mass="8520">MGDHPLPILYGTLVFSAMCLSVMGLCRAGTMTGALTKPEAEIGYVVVVLSSVCMWLLWMMAWLHQWHPLVEPLYPVG</sequence>
<comment type="similarity">
    <text evidence="2">Belongs to the V-ATPase e1/e2 subunit family.</text>
</comment>
<evidence type="ECO:0000256" key="9">
    <source>
        <dbReference type="SAM" id="Phobius"/>
    </source>
</evidence>
<gene>
    <name evidence="10" type="ORF">JKP88DRAFT_223259</name>
</gene>
<comment type="caution">
    <text evidence="10">The sequence shown here is derived from an EMBL/GenBank/DDBJ whole genome shotgun (WGS) entry which is preliminary data.</text>
</comment>
<name>A0A835YSN8_9STRA</name>
<keyword evidence="11" id="KW-1185">Reference proteome</keyword>
<keyword evidence="8 9" id="KW-0472">Membrane</keyword>
<evidence type="ECO:0000256" key="2">
    <source>
        <dbReference type="ARBA" id="ARBA00008328"/>
    </source>
</evidence>
<keyword evidence="3" id="KW-0813">Transport</keyword>
<feature type="transmembrane region" description="Helical" evidence="9">
    <location>
        <begin position="42"/>
        <end position="63"/>
    </location>
</feature>
<reference evidence="10" key="1">
    <citation type="submission" date="2021-02" db="EMBL/GenBank/DDBJ databases">
        <title>First Annotated Genome of the Yellow-green Alga Tribonema minus.</title>
        <authorList>
            <person name="Mahan K.M."/>
        </authorList>
    </citation>
    <scope>NUCLEOTIDE SEQUENCE</scope>
    <source>
        <strain evidence="10">UTEX B ZZ1240</strain>
    </source>
</reference>